<keyword evidence="3" id="KW-0863">Zinc-finger</keyword>
<dbReference type="FunCoup" id="A0A165F087">
    <property type="interactions" value="530"/>
</dbReference>
<evidence type="ECO:0000256" key="8">
    <source>
        <dbReference type="SAM" id="Coils"/>
    </source>
</evidence>
<evidence type="ECO:0000259" key="10">
    <source>
        <dbReference type="Pfam" id="PF05131"/>
    </source>
</evidence>
<proteinExistence type="inferred from homology"/>
<protein>
    <submittedName>
        <fullName evidence="12">Uncharacterized protein</fullName>
    </submittedName>
</protein>
<dbReference type="CDD" id="cd16462">
    <property type="entry name" value="RING-H2_Pep3p-like"/>
    <property type="match status" value="1"/>
</dbReference>
<dbReference type="OrthoDB" id="1845386at2759"/>
<evidence type="ECO:0000256" key="1">
    <source>
        <dbReference type="ARBA" id="ARBA00010454"/>
    </source>
</evidence>
<dbReference type="GO" id="GO:0048284">
    <property type="term" value="P:organelle fusion"/>
    <property type="evidence" value="ECO:0007669"/>
    <property type="project" value="TreeGrafter"/>
</dbReference>
<dbReference type="GO" id="GO:0008270">
    <property type="term" value="F:zinc ion binding"/>
    <property type="evidence" value="ECO:0007669"/>
    <property type="project" value="UniProtKB-KW"/>
</dbReference>
<feature type="domain" description="Pep3/Vps18 RING C-terminal" evidence="11">
    <location>
        <begin position="928"/>
        <end position="983"/>
    </location>
</feature>
<evidence type="ECO:0000313" key="12">
    <source>
        <dbReference type="EMBL" id="KZT55917.1"/>
    </source>
</evidence>
<feature type="compositionally biased region" description="Basic and acidic residues" evidence="9">
    <location>
        <begin position="545"/>
        <end position="568"/>
    </location>
</feature>
<evidence type="ECO:0000256" key="3">
    <source>
        <dbReference type="ARBA" id="ARBA00022771"/>
    </source>
</evidence>
<keyword evidence="2" id="KW-0479">Metal-binding</keyword>
<organism evidence="12 13">
    <name type="scientific">Calocera cornea HHB12733</name>
    <dbReference type="NCBI Taxonomy" id="1353952"/>
    <lineage>
        <taxon>Eukaryota</taxon>
        <taxon>Fungi</taxon>
        <taxon>Dikarya</taxon>
        <taxon>Basidiomycota</taxon>
        <taxon>Agaricomycotina</taxon>
        <taxon>Dacrymycetes</taxon>
        <taxon>Dacrymycetales</taxon>
        <taxon>Dacrymycetaceae</taxon>
        <taxon>Calocera</taxon>
    </lineage>
</organism>
<dbReference type="GO" id="GO:0006904">
    <property type="term" value="P:vesicle docking involved in exocytosis"/>
    <property type="evidence" value="ECO:0007669"/>
    <property type="project" value="TreeGrafter"/>
</dbReference>
<dbReference type="STRING" id="1353952.A0A165F087"/>
<feature type="repeat" description="CHCR" evidence="7">
    <location>
        <begin position="671"/>
        <end position="853"/>
    </location>
</feature>
<dbReference type="GO" id="GO:0007033">
    <property type="term" value="P:vacuole organization"/>
    <property type="evidence" value="ECO:0007669"/>
    <property type="project" value="TreeGrafter"/>
</dbReference>
<dbReference type="Pfam" id="PF26148">
    <property type="entry name" value="VPS18_RING_C"/>
    <property type="match status" value="1"/>
</dbReference>
<dbReference type="GO" id="GO:0005768">
    <property type="term" value="C:endosome"/>
    <property type="evidence" value="ECO:0007669"/>
    <property type="project" value="TreeGrafter"/>
</dbReference>
<dbReference type="GO" id="GO:0007032">
    <property type="term" value="P:endosome organization"/>
    <property type="evidence" value="ECO:0007669"/>
    <property type="project" value="TreeGrafter"/>
</dbReference>
<evidence type="ECO:0000256" key="9">
    <source>
        <dbReference type="SAM" id="MobiDB-lite"/>
    </source>
</evidence>
<dbReference type="PROSITE" id="PS50236">
    <property type="entry name" value="CHCR"/>
    <property type="match status" value="1"/>
</dbReference>
<keyword evidence="4" id="KW-0862">Zinc</keyword>
<feature type="region of interest" description="Disordered" evidence="9">
    <location>
        <begin position="1065"/>
        <end position="1089"/>
    </location>
</feature>
<dbReference type="EMBL" id="KV423986">
    <property type="protein sequence ID" value="KZT55917.1"/>
    <property type="molecule type" value="Genomic_DNA"/>
</dbReference>
<evidence type="ECO:0000313" key="13">
    <source>
        <dbReference type="Proteomes" id="UP000076842"/>
    </source>
</evidence>
<dbReference type="InterPro" id="IPR000547">
    <property type="entry name" value="Clathrin_H-chain/VPS_repeat"/>
</dbReference>
<keyword evidence="5" id="KW-0472">Membrane</keyword>
<evidence type="ECO:0000256" key="6">
    <source>
        <dbReference type="ARBA" id="ARBA00029433"/>
    </source>
</evidence>
<evidence type="ECO:0000256" key="4">
    <source>
        <dbReference type="ARBA" id="ARBA00022833"/>
    </source>
</evidence>
<dbReference type="GO" id="GO:0030897">
    <property type="term" value="C:HOPS complex"/>
    <property type="evidence" value="ECO:0007669"/>
    <property type="project" value="TreeGrafter"/>
</dbReference>
<dbReference type="PANTHER" id="PTHR23323:SF26">
    <property type="entry name" value="VACUOLAR PROTEIN SORTING-ASSOCIATED PROTEIN 18 HOMOLOG"/>
    <property type="match status" value="1"/>
</dbReference>
<evidence type="ECO:0000256" key="7">
    <source>
        <dbReference type="PROSITE-ProRule" id="PRU01006"/>
    </source>
</evidence>
<feature type="domain" description="Pep3/Vps18 beta-propeller" evidence="10">
    <location>
        <begin position="52"/>
        <end position="418"/>
    </location>
</feature>
<accession>A0A165F087</accession>
<evidence type="ECO:0000256" key="2">
    <source>
        <dbReference type="ARBA" id="ARBA00022723"/>
    </source>
</evidence>
<evidence type="ECO:0000259" key="11">
    <source>
        <dbReference type="Pfam" id="PF26148"/>
    </source>
</evidence>
<feature type="region of interest" description="Disordered" evidence="9">
    <location>
        <begin position="1"/>
        <end position="20"/>
    </location>
</feature>
<dbReference type="Pfam" id="PF05131">
    <property type="entry name" value="Pep3_Vps18"/>
    <property type="match status" value="1"/>
</dbReference>
<keyword evidence="13" id="KW-1185">Reference proteome</keyword>
<dbReference type="Proteomes" id="UP000076842">
    <property type="component" value="Unassembled WGS sequence"/>
</dbReference>
<dbReference type="GO" id="GO:0006886">
    <property type="term" value="P:intracellular protein transport"/>
    <property type="evidence" value="ECO:0007669"/>
    <property type="project" value="UniProtKB-UniRule"/>
</dbReference>
<feature type="region of interest" description="Disordered" evidence="9">
    <location>
        <begin position="542"/>
        <end position="569"/>
    </location>
</feature>
<dbReference type="AlphaFoldDB" id="A0A165F087"/>
<dbReference type="InterPro" id="IPR058919">
    <property type="entry name" value="Pep3/Vps18_RING_C"/>
</dbReference>
<name>A0A165F087_9BASI</name>
<dbReference type="GO" id="GO:0030674">
    <property type="term" value="F:protein-macromolecule adaptor activity"/>
    <property type="evidence" value="ECO:0007669"/>
    <property type="project" value="TreeGrafter"/>
</dbReference>
<gene>
    <name evidence="12" type="ORF">CALCODRAFT_497967</name>
</gene>
<evidence type="ECO:0000256" key="5">
    <source>
        <dbReference type="ARBA" id="ARBA00023136"/>
    </source>
</evidence>
<reference evidence="12 13" key="1">
    <citation type="journal article" date="2016" name="Mol. Biol. Evol.">
        <title>Comparative Genomics of Early-Diverging Mushroom-Forming Fungi Provides Insights into the Origins of Lignocellulose Decay Capabilities.</title>
        <authorList>
            <person name="Nagy L.G."/>
            <person name="Riley R."/>
            <person name="Tritt A."/>
            <person name="Adam C."/>
            <person name="Daum C."/>
            <person name="Floudas D."/>
            <person name="Sun H."/>
            <person name="Yadav J.S."/>
            <person name="Pangilinan J."/>
            <person name="Larsson K.H."/>
            <person name="Matsuura K."/>
            <person name="Barry K."/>
            <person name="Labutti K."/>
            <person name="Kuo R."/>
            <person name="Ohm R.A."/>
            <person name="Bhattacharya S.S."/>
            <person name="Shirouzu T."/>
            <person name="Yoshinaga Y."/>
            <person name="Martin F.M."/>
            <person name="Grigoriev I.V."/>
            <person name="Hibbett D.S."/>
        </authorList>
    </citation>
    <scope>NUCLEOTIDE SEQUENCE [LARGE SCALE GENOMIC DNA]</scope>
    <source>
        <strain evidence="12 13">HHB12733</strain>
    </source>
</reference>
<dbReference type="InterPro" id="IPR007810">
    <property type="entry name" value="Pep3/Vps18_beta-prop"/>
</dbReference>
<comment type="subcellular location">
    <subcellularLocation>
        <location evidence="6">Endomembrane system</location>
        <topology evidence="6">Peripheral membrane protein</topology>
        <orientation evidence="6">Cytoplasmic side</orientation>
    </subcellularLocation>
</comment>
<keyword evidence="8" id="KW-0175">Coiled coil</keyword>
<dbReference type="InParanoid" id="A0A165F087"/>
<dbReference type="PANTHER" id="PTHR23323">
    <property type="entry name" value="VACUOLAR PROTEIN SORTING-ASSOCIATED PROTEIN"/>
    <property type="match status" value="1"/>
</dbReference>
<sequence>MFDEYVEHSSTPGTTPGLPPVRAAALSNVAYEGFEGGYEDDDLDAPSPSAPPILTLGRVQYTPPSPILSLAASPSTLTLLLYPCTLLPIDLQHPEDLVPLSLSPPPKAGQKDLVASRVFADPDGRHVLVTSEVGDNFYFYNAPQEARQRRARALKSLKGLITAVCFPRAPLSSAGRPQTREVILGLSSGQLLACTLDPGADSILSSPEKHITALFQLPEREAITGLQAEVYTDERGRRCAAVVVATGQRLYQFFGILGAGPGGGWEEVFRAYREGVPKFLELPPPHPSSSLHFLYPSPPPNTAPPATPPLPTRLAWLTSSGIYTSALVFPPPAGSQGPIDAARLLPFPSPEIPIAIVMTEWHYVLLYPSSICGISILTERKVWEERLPLGSREAVLGLAPDGRRHTAWVYSGVSLLELDTQGEGRDVWRELMVKGRGDEALKYAQTPEQKDHIHASQADAHFAAGRFIPAANAYALCPLSRSFEYVTLRFLDAGERDALRFYLSSRLERTRKGDVAQRCLLATWLVEFYLTKLGEVEDGVASFGKDGEHGDWEGDEGEGKESTERDGSGELENLMMERQLLEDELKQFLITYKTNLDKKTTYELILAHGRADVFLHYAALVGDWERVLDHWVLEEEWEKALGVLSRQSKMELYYRHSTVLIRHAPKETIDLWLRAPQLDPLRLVPALLQAQAPKQGDVNHAIRYLHALVFDKGNADAKIHNLLITFLARLAARPKKVNGTAPANGVAVADDPTPPELLRFLTAAPADPVAGQPYYDLDYALRLCKGLGLTSACVLIYSQMGLYENAVELALERGDVELARINADKPEEDERLRKKLWLKIAKYVVQDKKDIRTAMQFVESTSLLSLEDILPFFPDFVLIDDFKDTIISALESSSAHIERLKSEMEDATRSAESIRAEIAQLKDRFVTVERNERCARCGFGLLARQFYVFPCGHSFHTDCLIAQGKEYLPPHALRRILALQNQLVQLTQARSALPTPGVPGVNGPAQRALLSAAFNPQNLNLGQVSKLANPLVLGSAGRKLLTTAGEGLRDLIVPESLASAIGAWGGSGAGRRRRIEDAEGTQGEEEKKVERLREELDDLIAAECPLCEGVVAGVDKPFVEPGEVDESWAL</sequence>
<feature type="coiled-coil region" evidence="8">
    <location>
        <begin position="890"/>
        <end position="931"/>
    </location>
</feature>
<comment type="similarity">
    <text evidence="1">Belongs to the VPS18 family.</text>
</comment>